<evidence type="ECO:0000313" key="4">
    <source>
        <dbReference type="EMBL" id="MCL6655731.1"/>
    </source>
</evidence>
<dbReference type="InterPro" id="IPR050300">
    <property type="entry name" value="GDXG_lipolytic_enzyme"/>
</dbReference>
<evidence type="ECO:0000313" key="5">
    <source>
        <dbReference type="Proteomes" id="UP001202031"/>
    </source>
</evidence>
<protein>
    <submittedName>
        <fullName evidence="4">Alpha/beta hydrolase</fullName>
    </submittedName>
</protein>
<comment type="caution">
    <text evidence="4">The sequence shown here is derived from an EMBL/GenBank/DDBJ whole genome shotgun (WGS) entry which is preliminary data.</text>
</comment>
<keyword evidence="1 4" id="KW-0378">Hydrolase</keyword>
<keyword evidence="2" id="KW-0732">Signal</keyword>
<dbReference type="RefSeq" id="WP_102749405.1">
    <property type="nucleotide sequence ID" value="NZ_CP072027.1"/>
</dbReference>
<accession>A0ABT0R3N4</accession>
<dbReference type="InterPro" id="IPR029058">
    <property type="entry name" value="AB_hydrolase_fold"/>
</dbReference>
<dbReference type="PANTHER" id="PTHR48081:SF6">
    <property type="entry name" value="PEPTIDASE S9 PROLYL OLIGOPEPTIDASE CATALYTIC DOMAIN-CONTAINING PROTEIN"/>
    <property type="match status" value="1"/>
</dbReference>
<name>A0ABT0R3N4_9BACT</name>
<keyword evidence="5" id="KW-1185">Reference proteome</keyword>
<evidence type="ECO:0000256" key="1">
    <source>
        <dbReference type="ARBA" id="ARBA00022801"/>
    </source>
</evidence>
<feature type="chain" id="PRO_5047450300" evidence="2">
    <location>
        <begin position="24"/>
        <end position="380"/>
    </location>
</feature>
<gene>
    <name evidence="4" type="ORF">M8N44_00155</name>
</gene>
<feature type="domain" description="BD-FAE-like" evidence="3">
    <location>
        <begin position="75"/>
        <end position="275"/>
    </location>
</feature>
<evidence type="ECO:0000256" key="2">
    <source>
        <dbReference type="SAM" id="SignalP"/>
    </source>
</evidence>
<sequence length="380" mass="40134">MSMKLAFLLPALFLAFPHGHAGAAPFEPSVLEALQPPAEHGAFHSGWISLGLKAADLEEKQVSPGHITDVGEAQMQLYFPAGWKPQDRRAALCIFPGGGYAIQAIEKEGGHIARWAAEHGMVGVVVKYRVSGSNDAVGRFPGPLLDARQALRVTRRHASALGVDPHRIGVMGFSAGGHLAAMASTLWNRPLPEEAENPLKSVSARPDFSLLIYPVITMDPKTTHGGTRSRILGPAPGADLAELCSAERQVTPQTPPVFLVHALDDGVASANSRLMEQACREKGVPSSLHFYPSGGHGYGMEKRGQPTDKWPEAAEQWLAERGILPSPAPACGNAPSGAGTPPRNTAGMNALGPDLCRTAGLTGNGPGATFFGHECARKEL</sequence>
<evidence type="ECO:0000259" key="3">
    <source>
        <dbReference type="Pfam" id="PF20434"/>
    </source>
</evidence>
<dbReference type="SUPFAM" id="SSF53474">
    <property type="entry name" value="alpha/beta-Hydrolases"/>
    <property type="match status" value="1"/>
</dbReference>
<dbReference type="GeneID" id="84022246"/>
<reference evidence="4 5" key="1">
    <citation type="submission" date="2022-03" db="EMBL/GenBank/DDBJ databases">
        <title>Taxonomic description of new species and reclassification of some bacterial strains.</title>
        <authorList>
            <person name="Ndongo S."/>
        </authorList>
    </citation>
    <scope>NUCLEOTIDE SEQUENCE [LARGE SCALE GENOMIC DNA]</scope>
    <source>
        <strain evidence="4 5">Marseille-P6666</strain>
    </source>
</reference>
<dbReference type="Gene3D" id="3.40.50.1820">
    <property type="entry name" value="alpha/beta hydrolase"/>
    <property type="match status" value="1"/>
</dbReference>
<dbReference type="PANTHER" id="PTHR48081">
    <property type="entry name" value="AB HYDROLASE SUPERFAMILY PROTEIN C4A8.06C"/>
    <property type="match status" value="1"/>
</dbReference>
<dbReference type="GO" id="GO:0016787">
    <property type="term" value="F:hydrolase activity"/>
    <property type="evidence" value="ECO:0007669"/>
    <property type="project" value="UniProtKB-KW"/>
</dbReference>
<dbReference type="InterPro" id="IPR049492">
    <property type="entry name" value="BD-FAE-like_dom"/>
</dbReference>
<dbReference type="Pfam" id="PF20434">
    <property type="entry name" value="BD-FAE"/>
    <property type="match status" value="1"/>
</dbReference>
<dbReference type="EMBL" id="JAMGSI010000001">
    <property type="protein sequence ID" value="MCL6655731.1"/>
    <property type="molecule type" value="Genomic_DNA"/>
</dbReference>
<organism evidence="4 5">
    <name type="scientific">Akkermansia massiliensis</name>
    <dbReference type="NCBI Taxonomy" id="2927224"/>
    <lineage>
        <taxon>Bacteria</taxon>
        <taxon>Pseudomonadati</taxon>
        <taxon>Verrucomicrobiota</taxon>
        <taxon>Verrucomicrobiia</taxon>
        <taxon>Verrucomicrobiales</taxon>
        <taxon>Akkermansiaceae</taxon>
        <taxon>Akkermansia</taxon>
    </lineage>
</organism>
<proteinExistence type="predicted"/>
<dbReference type="Proteomes" id="UP001202031">
    <property type="component" value="Unassembled WGS sequence"/>
</dbReference>
<feature type="signal peptide" evidence="2">
    <location>
        <begin position="1"/>
        <end position="23"/>
    </location>
</feature>